<dbReference type="AlphaFoldDB" id="Q4N7I1"/>
<dbReference type="OMA" id="ECYDQCA"/>
<dbReference type="eggNOG" id="ENOG502QXER">
    <property type="taxonomic scope" value="Eukaryota"/>
</dbReference>
<proteinExistence type="predicted"/>
<dbReference type="InParanoid" id="Q4N7I1"/>
<evidence type="ECO:0000313" key="2">
    <source>
        <dbReference type="Proteomes" id="UP000001949"/>
    </source>
</evidence>
<comment type="caution">
    <text evidence="1">The sequence shown here is derived from an EMBL/GenBank/DDBJ whole genome shotgun (WGS) entry which is preliminary data.</text>
</comment>
<dbReference type="EMBL" id="AAGK01000001">
    <property type="protein sequence ID" value="EAN34077.1"/>
    <property type="molecule type" value="Genomic_DNA"/>
</dbReference>
<accession>Q4N7I1</accession>
<evidence type="ECO:0000313" key="1">
    <source>
        <dbReference type="EMBL" id="EAN34077.1"/>
    </source>
</evidence>
<keyword evidence="2" id="KW-1185">Reference proteome</keyword>
<name>Q4N7I1_THEPA</name>
<dbReference type="GeneID" id="3502942"/>
<dbReference type="Proteomes" id="UP000001949">
    <property type="component" value="Unassembled WGS sequence"/>
</dbReference>
<protein>
    <submittedName>
        <fullName evidence="1">Uncharacterized protein</fullName>
    </submittedName>
</protein>
<gene>
    <name evidence="1" type="ordered locus">TP01_0839</name>
</gene>
<organism evidence="1 2">
    <name type="scientific">Theileria parva</name>
    <name type="common">East coast fever infection agent</name>
    <dbReference type="NCBI Taxonomy" id="5875"/>
    <lineage>
        <taxon>Eukaryota</taxon>
        <taxon>Sar</taxon>
        <taxon>Alveolata</taxon>
        <taxon>Apicomplexa</taxon>
        <taxon>Aconoidasida</taxon>
        <taxon>Piroplasmida</taxon>
        <taxon>Theileriidae</taxon>
        <taxon>Theileria</taxon>
    </lineage>
</organism>
<reference evidence="1 2" key="1">
    <citation type="journal article" date="2005" name="Science">
        <title>Genome sequence of Theileria parva, a bovine pathogen that transforms lymphocytes.</title>
        <authorList>
            <person name="Gardner M.J."/>
            <person name="Bishop R."/>
            <person name="Shah T."/>
            <person name="de Villiers E.P."/>
            <person name="Carlton J.M."/>
            <person name="Hall N."/>
            <person name="Ren Q."/>
            <person name="Paulsen I.T."/>
            <person name="Pain A."/>
            <person name="Berriman M."/>
            <person name="Wilson R.J.M."/>
            <person name="Sato S."/>
            <person name="Ralph S.A."/>
            <person name="Mann D.J."/>
            <person name="Xiong Z."/>
            <person name="Shallom S.J."/>
            <person name="Weidman J."/>
            <person name="Jiang L."/>
            <person name="Lynn J."/>
            <person name="Weaver B."/>
            <person name="Shoaibi A."/>
            <person name="Domingo A.R."/>
            <person name="Wasawo D."/>
            <person name="Crabtree J."/>
            <person name="Wortman J.R."/>
            <person name="Haas B."/>
            <person name="Angiuoli S.V."/>
            <person name="Creasy T.H."/>
            <person name="Lu C."/>
            <person name="Suh B."/>
            <person name="Silva J.C."/>
            <person name="Utterback T.R."/>
            <person name="Feldblyum T.V."/>
            <person name="Pertea M."/>
            <person name="Allen J."/>
            <person name="Nierman W.C."/>
            <person name="Taracha E.L.N."/>
            <person name="Salzberg S.L."/>
            <person name="White O.R."/>
            <person name="Fitzhugh H.A."/>
            <person name="Morzaria S."/>
            <person name="Venter J.C."/>
            <person name="Fraser C.M."/>
            <person name="Nene V."/>
        </authorList>
    </citation>
    <scope>NUCLEOTIDE SEQUENCE [LARGE SCALE GENOMIC DNA]</scope>
    <source>
        <strain evidence="1 2">Muguga</strain>
    </source>
</reference>
<dbReference type="KEGG" id="tpv:TP01_0839"/>
<dbReference type="RefSeq" id="XP_766360.1">
    <property type="nucleotide sequence ID" value="XM_761267.1"/>
</dbReference>
<dbReference type="VEuPathDB" id="PiroplasmaDB:TpMuguga_01g00839"/>
<sequence length="172" mass="19811">MSVFNSDLFQGKFWSFFKRSENPENELKNLTKYEKILDSEKQALEGNIRQSLNKSALKAFEFSESYAECYDQCASNALRTTLKNASLDSLLPDEVKSGTSKDLLTVQDNPAEKSLKELAGQVIDQNLFEPPRPNPEFFVKQKLDKTLRETVRNSELKCETHCAKKFYNTFFE</sequence>